<feature type="region of interest" description="Disordered" evidence="11">
    <location>
        <begin position="93"/>
        <end position="140"/>
    </location>
</feature>
<evidence type="ECO:0000259" key="12">
    <source>
        <dbReference type="PROSITE" id="PS50102"/>
    </source>
</evidence>
<organism evidence="13 14">
    <name type="scientific">Hevea brasiliensis</name>
    <name type="common">Para rubber tree</name>
    <name type="synonym">Siphonia brasiliensis</name>
    <dbReference type="NCBI Taxonomy" id="3981"/>
    <lineage>
        <taxon>Eukaryota</taxon>
        <taxon>Viridiplantae</taxon>
        <taxon>Streptophyta</taxon>
        <taxon>Embryophyta</taxon>
        <taxon>Tracheophyta</taxon>
        <taxon>Spermatophyta</taxon>
        <taxon>Magnoliopsida</taxon>
        <taxon>eudicotyledons</taxon>
        <taxon>Gunneridae</taxon>
        <taxon>Pentapetalae</taxon>
        <taxon>rosids</taxon>
        <taxon>fabids</taxon>
        <taxon>Malpighiales</taxon>
        <taxon>Euphorbiaceae</taxon>
        <taxon>Crotonoideae</taxon>
        <taxon>Micrandreae</taxon>
        <taxon>Hevea</taxon>
    </lineage>
</organism>
<evidence type="ECO:0000256" key="4">
    <source>
        <dbReference type="ARBA" id="ARBA00022771"/>
    </source>
</evidence>
<dbReference type="Proteomes" id="UP000467840">
    <property type="component" value="Chromosome 2"/>
</dbReference>
<dbReference type="AlphaFoldDB" id="A0A6A6KRD8"/>
<keyword evidence="6" id="KW-0805">Transcription regulation</keyword>
<feature type="region of interest" description="Disordered" evidence="11">
    <location>
        <begin position="332"/>
        <end position="351"/>
    </location>
</feature>
<comment type="caution">
    <text evidence="13">The sequence shown here is derived from an EMBL/GenBank/DDBJ whole genome shotgun (WGS) entry which is preliminary data.</text>
</comment>
<evidence type="ECO:0000256" key="2">
    <source>
        <dbReference type="ARBA" id="ARBA00022723"/>
    </source>
</evidence>
<dbReference type="InterPro" id="IPR000504">
    <property type="entry name" value="RRM_dom"/>
</dbReference>
<evidence type="ECO:0000313" key="14">
    <source>
        <dbReference type="Proteomes" id="UP000467840"/>
    </source>
</evidence>
<dbReference type="InterPro" id="IPR043584">
    <property type="entry name" value="WIP1/2/3/4/5/6"/>
</dbReference>
<evidence type="ECO:0000256" key="3">
    <source>
        <dbReference type="ARBA" id="ARBA00022737"/>
    </source>
</evidence>
<evidence type="ECO:0000256" key="6">
    <source>
        <dbReference type="ARBA" id="ARBA00023015"/>
    </source>
</evidence>
<comment type="subcellular location">
    <subcellularLocation>
        <location evidence="1">Nucleus</location>
    </subcellularLocation>
</comment>
<protein>
    <recommendedName>
        <fullName evidence="12">RRM domain-containing protein</fullName>
    </recommendedName>
</protein>
<evidence type="ECO:0000313" key="13">
    <source>
        <dbReference type="EMBL" id="KAF2291572.1"/>
    </source>
</evidence>
<keyword evidence="14" id="KW-1185">Reference proteome</keyword>
<dbReference type="GO" id="GO:0005634">
    <property type="term" value="C:nucleus"/>
    <property type="evidence" value="ECO:0007669"/>
    <property type="project" value="UniProtKB-SubCell"/>
</dbReference>
<evidence type="ECO:0000256" key="11">
    <source>
        <dbReference type="SAM" id="MobiDB-lite"/>
    </source>
</evidence>
<keyword evidence="4" id="KW-0863">Zinc-finger</keyword>
<dbReference type="PANTHER" id="PTHR45878">
    <property type="entry name" value="ZINC FINGER PROTEIN WIP2"/>
    <property type="match status" value="1"/>
</dbReference>
<dbReference type="EMBL" id="JAAGAX010000015">
    <property type="protein sequence ID" value="KAF2291572.1"/>
    <property type="molecule type" value="Genomic_DNA"/>
</dbReference>
<keyword evidence="8" id="KW-0539">Nucleus</keyword>
<evidence type="ECO:0000256" key="8">
    <source>
        <dbReference type="ARBA" id="ARBA00023242"/>
    </source>
</evidence>
<proteinExistence type="inferred from homology"/>
<dbReference type="GO" id="GO:0003723">
    <property type="term" value="F:RNA binding"/>
    <property type="evidence" value="ECO:0007669"/>
    <property type="project" value="UniProtKB-UniRule"/>
</dbReference>
<feature type="region of interest" description="Disordered" evidence="11">
    <location>
        <begin position="256"/>
        <end position="295"/>
    </location>
</feature>
<dbReference type="PROSITE" id="PS50102">
    <property type="entry name" value="RRM"/>
    <property type="match status" value="1"/>
</dbReference>
<dbReference type="Pfam" id="PF23115">
    <property type="entry name" value="zf-C2H2_STOP2_3rd"/>
    <property type="match status" value="1"/>
</dbReference>
<dbReference type="InterPro" id="IPR059161">
    <property type="entry name" value="Znf-C2H2_STOP1/2_3rd"/>
</dbReference>
<comment type="similarity">
    <text evidence="9">Belongs to the WIP C2H2-type zinc-finger protein family.</text>
</comment>
<accession>A0A6A6KRD8</accession>
<dbReference type="SUPFAM" id="SSF57667">
    <property type="entry name" value="beta-beta-alpha zinc fingers"/>
    <property type="match status" value="1"/>
</dbReference>
<dbReference type="Pfam" id="PF22995">
    <property type="entry name" value="C2CH-3rd_BIRD-IDD"/>
    <property type="match status" value="1"/>
</dbReference>
<keyword evidence="3" id="KW-0677">Repeat</keyword>
<dbReference type="Pfam" id="PF00076">
    <property type="entry name" value="RRM_1"/>
    <property type="match status" value="1"/>
</dbReference>
<keyword evidence="5" id="KW-0862">Zinc</keyword>
<dbReference type="PANTHER" id="PTHR45878:SF1">
    <property type="entry name" value="ZINC FINGER PROTEIN WIP2"/>
    <property type="match status" value="1"/>
</dbReference>
<dbReference type="SMART" id="SM00360">
    <property type="entry name" value="RRM"/>
    <property type="match status" value="1"/>
</dbReference>
<dbReference type="CDD" id="cd12384">
    <property type="entry name" value="RRM_RBM24_RBM38_like"/>
    <property type="match status" value="1"/>
</dbReference>
<feature type="compositionally biased region" description="Low complexity" evidence="11">
    <location>
        <begin position="332"/>
        <end position="342"/>
    </location>
</feature>
<reference evidence="13 14" key="1">
    <citation type="journal article" date="2020" name="Mol. Plant">
        <title>The Chromosome-Based Rubber Tree Genome Provides New Insights into Spurge Genome Evolution and Rubber Biosynthesis.</title>
        <authorList>
            <person name="Liu J."/>
            <person name="Shi C."/>
            <person name="Shi C.C."/>
            <person name="Li W."/>
            <person name="Zhang Q.J."/>
            <person name="Zhang Y."/>
            <person name="Li K."/>
            <person name="Lu H.F."/>
            <person name="Shi C."/>
            <person name="Zhu S.T."/>
            <person name="Xiao Z.Y."/>
            <person name="Nan H."/>
            <person name="Yue Y."/>
            <person name="Zhu X.G."/>
            <person name="Wu Y."/>
            <person name="Hong X.N."/>
            <person name="Fan G.Y."/>
            <person name="Tong Y."/>
            <person name="Zhang D."/>
            <person name="Mao C.L."/>
            <person name="Liu Y.L."/>
            <person name="Hao S.J."/>
            <person name="Liu W.Q."/>
            <person name="Lv M.Q."/>
            <person name="Zhang H.B."/>
            <person name="Liu Y."/>
            <person name="Hu-Tang G.R."/>
            <person name="Wang J.P."/>
            <person name="Wang J.H."/>
            <person name="Sun Y.H."/>
            <person name="Ni S.B."/>
            <person name="Chen W.B."/>
            <person name="Zhang X.C."/>
            <person name="Jiao Y.N."/>
            <person name="Eichler E.E."/>
            <person name="Li G.H."/>
            <person name="Liu X."/>
            <person name="Gao L.Z."/>
        </authorList>
    </citation>
    <scope>NUCLEOTIDE SEQUENCE [LARGE SCALE GENOMIC DNA]</scope>
    <source>
        <strain evidence="14">cv. GT1</strain>
        <tissue evidence="13">Leaf</tissue>
    </source>
</reference>
<dbReference type="FunFam" id="3.30.70.330:FF:000388">
    <property type="entry name" value="RNA-binding protein 24-B isoform X1"/>
    <property type="match status" value="1"/>
</dbReference>
<dbReference type="Gene3D" id="3.30.160.60">
    <property type="entry name" value="Classic Zinc Finger"/>
    <property type="match status" value="1"/>
</dbReference>
<dbReference type="GO" id="GO:0003700">
    <property type="term" value="F:DNA-binding transcription factor activity"/>
    <property type="evidence" value="ECO:0007669"/>
    <property type="project" value="InterPro"/>
</dbReference>
<evidence type="ECO:0000256" key="9">
    <source>
        <dbReference type="ARBA" id="ARBA00023452"/>
    </source>
</evidence>
<dbReference type="SUPFAM" id="SSF54928">
    <property type="entry name" value="RNA-binding domain, RBD"/>
    <property type="match status" value="1"/>
</dbReference>
<evidence type="ECO:0000256" key="7">
    <source>
        <dbReference type="ARBA" id="ARBA00023163"/>
    </source>
</evidence>
<dbReference type="FunFam" id="3.30.160.60:FF:000523">
    <property type="entry name" value="Zinc finger protein WIP2"/>
    <property type="match status" value="1"/>
</dbReference>
<dbReference type="InterPro" id="IPR036236">
    <property type="entry name" value="Znf_C2H2_sf"/>
</dbReference>
<evidence type="ECO:0000256" key="10">
    <source>
        <dbReference type="PROSITE-ProRule" id="PRU00176"/>
    </source>
</evidence>
<feature type="compositionally biased region" description="Pro residues" evidence="11">
    <location>
        <begin position="126"/>
        <end position="140"/>
    </location>
</feature>
<keyword evidence="10" id="KW-0694">RNA-binding</keyword>
<evidence type="ECO:0000256" key="5">
    <source>
        <dbReference type="ARBA" id="ARBA00022833"/>
    </source>
</evidence>
<sequence>MHAMAYPHYRSKFGDTTYTKVFVGGLAWETPTEEMRRYFEQFGEILEAVIITDKNTGKSKGYGFVTFRDPESARRACADPNPVIDGRRANCNIASLGRPRPSPPRGRPQGGTPYQGSPSYSGVATPFPPPPPPPPPPPLPPPPPVIYPPFGYPPYTPDYGYHSDNNNNYCICLQAIYNTPVQQPQYYHHQVYGTSSSAMGSPYYYHGYSLQPLRGARSASQPQRLLGPSYLYYPSSTFDPSFSTYPPPTTIQPITHPFPSSTDLQQPPQQPTTETEAGVVTSESSNPSLTKNSSSTYTRFGQMLNLHTDIEPLDLFPGASCNSLEPTPLLSSLLSSPHPSFSENPKTNTDGDKEEVTVALHIGLPDDSHSCINPNTKGHPSVVAKYWIPTPEQILIGFTHFSCHVCFKTFNRYNNLQFQMHMWGHGSQYRRGSESLKGTQPRAVLGIPCYCSTEGCKNNIQHPKAKPLKDFRTLQTHYKRKHGLKPFMCRKCGKFLAVKGDWRTHEKNCGKRWLCICGSDFKHKRSLKDHIKAFGPGHGPFPPSSSFDGIELFDDGSAFA</sequence>
<gene>
    <name evidence="13" type="ORF">GH714_025763</name>
</gene>
<dbReference type="Gene3D" id="3.30.70.330">
    <property type="match status" value="1"/>
</dbReference>
<dbReference type="InterPro" id="IPR055187">
    <property type="entry name" value="C2CH-3rd_BIRD-IDD"/>
</dbReference>
<dbReference type="InterPro" id="IPR012677">
    <property type="entry name" value="Nucleotide-bd_a/b_plait_sf"/>
</dbReference>
<evidence type="ECO:0000256" key="1">
    <source>
        <dbReference type="ARBA" id="ARBA00004123"/>
    </source>
</evidence>
<dbReference type="InterPro" id="IPR035979">
    <property type="entry name" value="RBD_domain_sf"/>
</dbReference>
<keyword evidence="2" id="KW-0479">Metal-binding</keyword>
<keyword evidence="7" id="KW-0804">Transcription</keyword>
<name>A0A6A6KRD8_HEVBR</name>
<dbReference type="GO" id="GO:0008270">
    <property type="term" value="F:zinc ion binding"/>
    <property type="evidence" value="ECO:0007669"/>
    <property type="project" value="UniProtKB-KW"/>
</dbReference>
<feature type="domain" description="RRM" evidence="12">
    <location>
        <begin position="19"/>
        <end position="96"/>
    </location>
</feature>